<evidence type="ECO:0008006" key="3">
    <source>
        <dbReference type="Google" id="ProtNLM"/>
    </source>
</evidence>
<sequence>MFNQYTFKQKFKALIFVFFLLLITAYKRSFSPLMDSYGEYKTLKAKTQEINSKSSGVKKLNEEVTKLDLLIGKSEKEKEVIQQEIIDFVIKNHPEVTIHTIQPIHFFKEEHFSVITNTIVLSGTTNQLLKTAYNFENQFESSKLISLHFFTEKKNDKEEKLYLKLIFQNYEGI</sequence>
<accession>A0AAI8GBP3</accession>
<evidence type="ECO:0000313" key="1">
    <source>
        <dbReference type="EMBL" id="AMO20702.1"/>
    </source>
</evidence>
<dbReference type="AlphaFoldDB" id="A0AAI8GBP3"/>
<proteinExistence type="predicted"/>
<reference evidence="1 2" key="2">
    <citation type="submission" date="2019-05" db="EMBL/GenBank/DDBJ databases">
        <authorList>
            <person name="Ravantti J.J."/>
        </authorList>
    </citation>
    <scope>NUCLEOTIDE SEQUENCE [LARGE SCALE GENOMIC DNA]</scope>
    <source>
        <strain evidence="1 2">B185</strain>
    </source>
</reference>
<name>A0AAI8GBP3_9FLAO</name>
<dbReference type="EMBL" id="CP010992">
    <property type="protein sequence ID" value="AMO20702.1"/>
    <property type="molecule type" value="Genomic_DNA"/>
</dbReference>
<evidence type="ECO:0000313" key="2">
    <source>
        <dbReference type="Proteomes" id="UP000304840"/>
    </source>
</evidence>
<dbReference type="GeneID" id="60758433"/>
<reference evidence="2" key="1">
    <citation type="submission" date="2016-03" db="EMBL/GenBank/DDBJ databases">
        <title>Flavobacterium columnare strain B185, complete genome.</title>
        <authorList>
            <person name="Sundberg L.-R."/>
            <person name="Papponen P."/>
            <person name="Laanto E."/>
        </authorList>
    </citation>
    <scope>NUCLEOTIDE SEQUENCE [LARGE SCALE GENOMIC DNA]</scope>
    <source>
        <strain evidence="2">B185</strain>
    </source>
</reference>
<gene>
    <name evidence="1" type="ORF">UN65_10475</name>
</gene>
<dbReference type="RefSeq" id="WP_065212944.1">
    <property type="nucleotide sequence ID" value="NZ_CP010992.1"/>
</dbReference>
<protein>
    <recommendedName>
        <fullName evidence="3">General secretion pathway protein</fullName>
    </recommendedName>
</protein>
<organism evidence="1 2">
    <name type="scientific">Flavobacterium columnare</name>
    <dbReference type="NCBI Taxonomy" id="996"/>
    <lineage>
        <taxon>Bacteria</taxon>
        <taxon>Pseudomonadati</taxon>
        <taxon>Bacteroidota</taxon>
        <taxon>Flavobacteriia</taxon>
        <taxon>Flavobacteriales</taxon>
        <taxon>Flavobacteriaceae</taxon>
        <taxon>Flavobacterium</taxon>
    </lineage>
</organism>
<dbReference type="Proteomes" id="UP000304840">
    <property type="component" value="Chromosome"/>
</dbReference>